<keyword evidence="1" id="KW-1133">Transmembrane helix</keyword>
<name>A0A0F9JDI8_9ZZZZ</name>
<evidence type="ECO:0000313" key="2">
    <source>
        <dbReference type="EMBL" id="KKM67673.1"/>
    </source>
</evidence>
<keyword evidence="1" id="KW-0812">Transmembrane</keyword>
<feature type="transmembrane region" description="Helical" evidence="1">
    <location>
        <begin position="12"/>
        <end position="35"/>
    </location>
</feature>
<comment type="caution">
    <text evidence="2">The sequence shown here is derived from an EMBL/GenBank/DDBJ whole genome shotgun (WGS) entry which is preliminary data.</text>
</comment>
<evidence type="ECO:0000256" key="1">
    <source>
        <dbReference type="SAM" id="Phobius"/>
    </source>
</evidence>
<dbReference type="AlphaFoldDB" id="A0A0F9JDI8"/>
<reference evidence="2" key="1">
    <citation type="journal article" date="2015" name="Nature">
        <title>Complex archaea that bridge the gap between prokaryotes and eukaryotes.</title>
        <authorList>
            <person name="Spang A."/>
            <person name="Saw J.H."/>
            <person name="Jorgensen S.L."/>
            <person name="Zaremba-Niedzwiedzka K."/>
            <person name="Martijn J."/>
            <person name="Lind A.E."/>
            <person name="van Eijk R."/>
            <person name="Schleper C."/>
            <person name="Guy L."/>
            <person name="Ettema T.J."/>
        </authorList>
    </citation>
    <scope>NUCLEOTIDE SEQUENCE</scope>
</reference>
<accession>A0A0F9JDI8</accession>
<dbReference type="EMBL" id="LAZR01010307">
    <property type="protein sequence ID" value="KKM67673.1"/>
    <property type="molecule type" value="Genomic_DNA"/>
</dbReference>
<sequence length="119" mass="14257">MNLKIKKINRIIRGWFIIIFFIIFIVLLFMFMFTIVSGGYSYQKYCAGVRWMDGADLPCPLYYSTVWKPIRYLLYLFFLIIIGGIIFIIISSYLTYRFQEKEFKKKNTKIKMTILKGSE</sequence>
<feature type="transmembrane region" description="Helical" evidence="1">
    <location>
        <begin position="72"/>
        <end position="96"/>
    </location>
</feature>
<keyword evidence="1" id="KW-0472">Membrane</keyword>
<organism evidence="2">
    <name type="scientific">marine sediment metagenome</name>
    <dbReference type="NCBI Taxonomy" id="412755"/>
    <lineage>
        <taxon>unclassified sequences</taxon>
        <taxon>metagenomes</taxon>
        <taxon>ecological metagenomes</taxon>
    </lineage>
</organism>
<proteinExistence type="predicted"/>
<gene>
    <name evidence="2" type="ORF">LCGC14_1468730</name>
</gene>
<protein>
    <submittedName>
        <fullName evidence="2">Uncharacterized protein</fullName>
    </submittedName>
</protein>